<gene>
    <name evidence="4" type="ORF">HYALB_00002519</name>
</gene>
<dbReference type="SMART" id="SM00066">
    <property type="entry name" value="GAL4"/>
    <property type="match status" value="1"/>
</dbReference>
<dbReference type="AlphaFoldDB" id="A0A9N9QAJ0"/>
<dbReference type="GO" id="GO:0045944">
    <property type="term" value="P:positive regulation of transcription by RNA polymerase II"/>
    <property type="evidence" value="ECO:0007669"/>
    <property type="project" value="TreeGrafter"/>
</dbReference>
<dbReference type="OrthoDB" id="4159781at2759"/>
<dbReference type="PROSITE" id="PS50048">
    <property type="entry name" value="ZN2_CY6_FUNGAL_2"/>
    <property type="match status" value="1"/>
</dbReference>
<dbReference type="CDD" id="cd00067">
    <property type="entry name" value="GAL4"/>
    <property type="match status" value="1"/>
</dbReference>
<evidence type="ECO:0000259" key="3">
    <source>
        <dbReference type="PROSITE" id="PS50048"/>
    </source>
</evidence>
<keyword evidence="2" id="KW-0539">Nucleus</keyword>
<dbReference type="Pfam" id="PF11951">
    <property type="entry name" value="Fungal_trans_2"/>
    <property type="match status" value="1"/>
</dbReference>
<dbReference type="InterPro" id="IPR001138">
    <property type="entry name" value="Zn2Cys6_DnaBD"/>
</dbReference>
<protein>
    <recommendedName>
        <fullName evidence="3">Zn(2)-C6 fungal-type domain-containing protein</fullName>
    </recommendedName>
</protein>
<dbReference type="GO" id="GO:0000976">
    <property type="term" value="F:transcription cis-regulatory region binding"/>
    <property type="evidence" value="ECO:0007669"/>
    <property type="project" value="TreeGrafter"/>
</dbReference>
<name>A0A9N9QAJ0_9HELO</name>
<dbReference type="EMBL" id="CAJVRM010000396">
    <property type="protein sequence ID" value="CAG8980522.1"/>
    <property type="molecule type" value="Genomic_DNA"/>
</dbReference>
<feature type="domain" description="Zn(2)-C6 fungal-type" evidence="3">
    <location>
        <begin position="20"/>
        <end position="51"/>
    </location>
</feature>
<evidence type="ECO:0000313" key="4">
    <source>
        <dbReference type="EMBL" id="CAG8980522.1"/>
    </source>
</evidence>
<keyword evidence="5" id="KW-1185">Reference proteome</keyword>
<dbReference type="Gene3D" id="4.10.240.10">
    <property type="entry name" value="Zn(2)-C6 fungal-type DNA-binding domain"/>
    <property type="match status" value="1"/>
</dbReference>
<accession>A0A9N9QAJ0</accession>
<comment type="subcellular location">
    <subcellularLocation>
        <location evidence="1">Nucleus</location>
    </subcellularLocation>
</comment>
<dbReference type="GO" id="GO:0005634">
    <property type="term" value="C:nucleus"/>
    <property type="evidence" value="ECO:0007669"/>
    <property type="project" value="UniProtKB-SubCell"/>
</dbReference>
<dbReference type="GO" id="GO:0008270">
    <property type="term" value="F:zinc ion binding"/>
    <property type="evidence" value="ECO:0007669"/>
    <property type="project" value="InterPro"/>
</dbReference>
<dbReference type="PROSITE" id="PS00463">
    <property type="entry name" value="ZN2_CY6_FUNGAL_1"/>
    <property type="match status" value="1"/>
</dbReference>
<organism evidence="4 5">
    <name type="scientific">Hymenoscyphus albidus</name>
    <dbReference type="NCBI Taxonomy" id="595503"/>
    <lineage>
        <taxon>Eukaryota</taxon>
        <taxon>Fungi</taxon>
        <taxon>Dikarya</taxon>
        <taxon>Ascomycota</taxon>
        <taxon>Pezizomycotina</taxon>
        <taxon>Leotiomycetes</taxon>
        <taxon>Helotiales</taxon>
        <taxon>Helotiaceae</taxon>
        <taxon>Hymenoscyphus</taxon>
    </lineage>
</organism>
<dbReference type="InterPro" id="IPR021858">
    <property type="entry name" value="Fun_TF"/>
</dbReference>
<evidence type="ECO:0000256" key="2">
    <source>
        <dbReference type="ARBA" id="ARBA00023242"/>
    </source>
</evidence>
<reference evidence="4" key="1">
    <citation type="submission" date="2021-07" db="EMBL/GenBank/DDBJ databases">
        <authorList>
            <person name="Durling M."/>
        </authorList>
    </citation>
    <scope>NUCLEOTIDE SEQUENCE</scope>
</reference>
<sequence>MVEFLYPKTRSSKRERVPVSCTECHRRKKKCNRLLPCRDCSDRGIPQLCRYMESSISNTPGVTQAARSAVTNRRFITDLQAVPISLESIDELAGFSETFGSTYFRDEILPGSGYSFGFESQNGEPYRSSKGYGLASTFFKCPQEFSLGFPTVTSGVLSNRKIRVPGGISQYSTLPSIPGEPMPKELLIHYFIARLVPWLSYLDTTLTPTSPRLAWLPFAISHAPLFHATLLAAAVHLNRRKPLKDPGALTWYKLQTIQHANDVLNTGTVEQQASDEMIVVALVLLCFDVREVICTQEFEVHLRGVARMVEVRGGRGGLGMRGIVGNMLGVCYGPWIEGWVEGGF</sequence>
<dbReference type="Pfam" id="PF00172">
    <property type="entry name" value="Zn_clus"/>
    <property type="match status" value="1"/>
</dbReference>
<dbReference type="InterPro" id="IPR036864">
    <property type="entry name" value="Zn2-C6_fun-type_DNA-bd_sf"/>
</dbReference>
<comment type="caution">
    <text evidence="4">The sequence shown here is derived from an EMBL/GenBank/DDBJ whole genome shotgun (WGS) entry which is preliminary data.</text>
</comment>
<dbReference type="PANTHER" id="PTHR37534">
    <property type="entry name" value="TRANSCRIPTIONAL ACTIVATOR PROTEIN UGA3"/>
    <property type="match status" value="1"/>
</dbReference>
<evidence type="ECO:0000313" key="5">
    <source>
        <dbReference type="Proteomes" id="UP000701801"/>
    </source>
</evidence>
<dbReference type="SUPFAM" id="SSF57701">
    <property type="entry name" value="Zn2/Cys6 DNA-binding domain"/>
    <property type="match status" value="1"/>
</dbReference>
<evidence type="ECO:0000256" key="1">
    <source>
        <dbReference type="ARBA" id="ARBA00004123"/>
    </source>
</evidence>
<dbReference type="Proteomes" id="UP000701801">
    <property type="component" value="Unassembled WGS sequence"/>
</dbReference>
<dbReference type="GO" id="GO:0000981">
    <property type="term" value="F:DNA-binding transcription factor activity, RNA polymerase II-specific"/>
    <property type="evidence" value="ECO:0007669"/>
    <property type="project" value="InterPro"/>
</dbReference>
<proteinExistence type="predicted"/>
<dbReference type="PANTHER" id="PTHR37534:SF49">
    <property type="entry name" value="LYSINE BIOSYNTHESIS REGULATORY PROTEIN LYS14"/>
    <property type="match status" value="1"/>
</dbReference>